<feature type="transmembrane region" description="Helical" evidence="2">
    <location>
        <begin position="31"/>
        <end position="52"/>
    </location>
</feature>
<organism evidence="4 5">
    <name type="scientific">Rubrivivax albus</name>
    <dbReference type="NCBI Taxonomy" id="2499835"/>
    <lineage>
        <taxon>Bacteria</taxon>
        <taxon>Pseudomonadati</taxon>
        <taxon>Pseudomonadota</taxon>
        <taxon>Betaproteobacteria</taxon>
        <taxon>Burkholderiales</taxon>
        <taxon>Sphaerotilaceae</taxon>
        <taxon>Rubrivivax</taxon>
    </lineage>
</organism>
<dbReference type="EMBL" id="SACT01000005">
    <property type="protein sequence ID" value="RVT50357.1"/>
    <property type="molecule type" value="Genomic_DNA"/>
</dbReference>
<accession>A0A3S3SB69</accession>
<proteinExistence type="predicted"/>
<evidence type="ECO:0000256" key="1">
    <source>
        <dbReference type="SAM" id="MobiDB-lite"/>
    </source>
</evidence>
<feature type="region of interest" description="Disordered" evidence="1">
    <location>
        <begin position="110"/>
        <end position="139"/>
    </location>
</feature>
<keyword evidence="3" id="KW-0732">Signal</keyword>
<feature type="chain" id="PRO_5018576689" description="Ankyrin repeat domain-containing protein" evidence="3">
    <location>
        <begin position="22"/>
        <end position="245"/>
    </location>
</feature>
<sequence>MTRFRARVLVLFLAPVGMAVAEDASYNPFGIPFGWLLLPAVLLLVGGWRLLGHFFASQVAVVFAIVGGALVAGFVARHMLGAGDFLTIVAGIGGAVLGFRALTRAIDKSGSDTNAAPEPSATVARPPLPGDANRQEDRPVDVDPVLLREVEAGNFARVKVLLDLGRRPEGQDSAGRSLVQIAEARRDIPMISLLRSYQLSQAGQTGHPLGRCPNCDELALLSAVHCPKCSKRLGNTWACRLERTD</sequence>
<gene>
    <name evidence="4" type="ORF">ENE75_15165</name>
</gene>
<dbReference type="RefSeq" id="WP_128199184.1">
    <property type="nucleotide sequence ID" value="NZ_SACT01000005.1"/>
</dbReference>
<dbReference type="Proteomes" id="UP000288178">
    <property type="component" value="Unassembled WGS sequence"/>
</dbReference>
<dbReference type="AlphaFoldDB" id="A0A3S3SB69"/>
<reference evidence="4 5" key="1">
    <citation type="submission" date="2019-01" db="EMBL/GenBank/DDBJ databases">
        <authorList>
            <person name="Chen W.-M."/>
        </authorList>
    </citation>
    <scope>NUCLEOTIDE SEQUENCE [LARGE SCALE GENOMIC DNA]</scope>
    <source>
        <strain evidence="4 5">ICH-3</strain>
    </source>
</reference>
<evidence type="ECO:0008006" key="6">
    <source>
        <dbReference type="Google" id="ProtNLM"/>
    </source>
</evidence>
<feature type="transmembrane region" description="Helical" evidence="2">
    <location>
        <begin position="59"/>
        <end position="79"/>
    </location>
</feature>
<keyword evidence="2" id="KW-1133">Transmembrane helix</keyword>
<evidence type="ECO:0000313" key="4">
    <source>
        <dbReference type="EMBL" id="RVT50357.1"/>
    </source>
</evidence>
<feature type="transmembrane region" description="Helical" evidence="2">
    <location>
        <begin position="85"/>
        <end position="102"/>
    </location>
</feature>
<feature type="signal peptide" evidence="3">
    <location>
        <begin position="1"/>
        <end position="21"/>
    </location>
</feature>
<name>A0A3S3SB69_9BURK</name>
<keyword evidence="2" id="KW-0812">Transmembrane</keyword>
<keyword evidence="5" id="KW-1185">Reference proteome</keyword>
<evidence type="ECO:0000313" key="5">
    <source>
        <dbReference type="Proteomes" id="UP000288178"/>
    </source>
</evidence>
<comment type="caution">
    <text evidence="4">The sequence shown here is derived from an EMBL/GenBank/DDBJ whole genome shotgun (WGS) entry which is preliminary data.</text>
</comment>
<keyword evidence="2" id="KW-0472">Membrane</keyword>
<evidence type="ECO:0000256" key="3">
    <source>
        <dbReference type="SAM" id="SignalP"/>
    </source>
</evidence>
<protein>
    <recommendedName>
        <fullName evidence="6">Ankyrin repeat domain-containing protein</fullName>
    </recommendedName>
</protein>
<evidence type="ECO:0000256" key="2">
    <source>
        <dbReference type="SAM" id="Phobius"/>
    </source>
</evidence>